<protein>
    <submittedName>
        <fullName evidence="2">DNA binding protein</fullName>
    </submittedName>
</protein>
<evidence type="ECO:0000313" key="2">
    <source>
        <dbReference type="EMBL" id="RWR73156.1"/>
    </source>
</evidence>
<feature type="domain" description="DUF659" evidence="1">
    <location>
        <begin position="57"/>
        <end position="119"/>
    </location>
</feature>
<dbReference type="EMBL" id="QPKB01000001">
    <property type="protein sequence ID" value="RWR73156.1"/>
    <property type="molecule type" value="Genomic_DNA"/>
</dbReference>
<comment type="caution">
    <text evidence="2">The sequence shown here is derived from an EMBL/GenBank/DDBJ whole genome shotgun (WGS) entry which is preliminary data.</text>
</comment>
<organism evidence="2 3">
    <name type="scientific">Cinnamomum micranthum f. kanehirae</name>
    <dbReference type="NCBI Taxonomy" id="337451"/>
    <lineage>
        <taxon>Eukaryota</taxon>
        <taxon>Viridiplantae</taxon>
        <taxon>Streptophyta</taxon>
        <taxon>Embryophyta</taxon>
        <taxon>Tracheophyta</taxon>
        <taxon>Spermatophyta</taxon>
        <taxon>Magnoliopsida</taxon>
        <taxon>Magnoliidae</taxon>
        <taxon>Laurales</taxon>
        <taxon>Lauraceae</taxon>
        <taxon>Cinnamomum</taxon>
    </lineage>
</organism>
<reference evidence="2 3" key="1">
    <citation type="journal article" date="2019" name="Nat. Plants">
        <title>Stout camphor tree genome fills gaps in understanding of flowering plant genome evolution.</title>
        <authorList>
            <person name="Chaw S.M."/>
            <person name="Liu Y.C."/>
            <person name="Wu Y.W."/>
            <person name="Wang H.Y."/>
            <person name="Lin C.I."/>
            <person name="Wu C.S."/>
            <person name="Ke H.M."/>
            <person name="Chang L.Y."/>
            <person name="Hsu C.Y."/>
            <person name="Yang H.T."/>
            <person name="Sudianto E."/>
            <person name="Hsu M.H."/>
            <person name="Wu K.P."/>
            <person name="Wang L.N."/>
            <person name="Leebens-Mack J.H."/>
            <person name="Tsai I.J."/>
        </authorList>
    </citation>
    <scope>NUCLEOTIDE SEQUENCE [LARGE SCALE GENOMIC DNA]</scope>
    <source>
        <strain evidence="3">cv. Chaw 1501</strain>
        <tissue evidence="2">Young leaves</tissue>
    </source>
</reference>
<dbReference type="PANTHER" id="PTHR32166:SF123">
    <property type="entry name" value="BED-TYPE DOMAIN-CONTAINING PROTEIN"/>
    <property type="match status" value="1"/>
</dbReference>
<keyword evidence="3" id="KW-1185">Reference proteome</keyword>
<dbReference type="PANTHER" id="PTHR32166">
    <property type="entry name" value="OSJNBA0013A04.12 PROTEIN"/>
    <property type="match status" value="1"/>
</dbReference>
<evidence type="ECO:0000313" key="3">
    <source>
        <dbReference type="Proteomes" id="UP000283530"/>
    </source>
</evidence>
<proteinExistence type="predicted"/>
<name>A0A3S3MQS2_9MAGN</name>
<dbReference type="Pfam" id="PF04937">
    <property type="entry name" value="DUF659"/>
    <property type="match status" value="1"/>
</dbReference>
<evidence type="ECO:0000259" key="1">
    <source>
        <dbReference type="Pfam" id="PF04937"/>
    </source>
</evidence>
<dbReference type="InterPro" id="IPR007021">
    <property type="entry name" value="DUF659"/>
</dbReference>
<sequence length="167" mass="18795">MPGSQPGIKLALATKEQKDAADLAIGRWWFDANIAFNVARSKFLQPMADAIIAIGPVNAFMEHYKSCWSETGCSVMADGWTDERQRILINFLVYCPKGVMFLKSADASAIIEIQVHYLKFLMKLSYLLGLTILSNLLLTMMPLTKQQEKERLKNMRLFIGQLVPPIA</sequence>
<gene>
    <name evidence="2" type="ORF">CKAN_00141200</name>
</gene>
<dbReference type="AlphaFoldDB" id="A0A3S3MQS2"/>
<accession>A0A3S3MQS2</accession>
<dbReference type="Proteomes" id="UP000283530">
    <property type="component" value="Unassembled WGS sequence"/>
</dbReference>
<dbReference type="OrthoDB" id="2442898at2759"/>